<keyword evidence="1" id="KW-0496">Mitochondrion</keyword>
<proteinExistence type="predicted"/>
<dbReference type="EMBL" id="LKAM01000006">
    <property type="protein sequence ID" value="KUM48164.1"/>
    <property type="molecule type" value="Genomic_DNA"/>
</dbReference>
<dbReference type="AlphaFoldDB" id="A0A101LZC8"/>
<name>A0A101LZC8_PICGL</name>
<accession>A0A101LZC8</accession>
<sequence length="127" mass="15426">MRKRNRIIFQRKKNRQRKKSKFVLYIYIWQSDSNPKGKANNKDWFSNSTQPESIHLPLFLKWFSVNRTKNDHIYWRLLRSHGINHCTSHSFNCTSKRRKHGNREKTEITLEHLRDTAITGDHLSKEY</sequence>
<protein>
    <submittedName>
        <fullName evidence="1">Uncharacterized protein</fullName>
    </submittedName>
</protein>
<reference evidence="1" key="1">
    <citation type="journal article" date="2015" name="Genome Biol. Evol.">
        <title>Organellar Genomes of White Spruce (Picea glauca): Assembly and Annotation.</title>
        <authorList>
            <person name="Jackman S.D."/>
            <person name="Warren R.L."/>
            <person name="Gibb E.A."/>
            <person name="Vandervalk B.P."/>
            <person name="Mohamadi H."/>
            <person name="Chu J."/>
            <person name="Raymond A."/>
            <person name="Pleasance S."/>
            <person name="Coope R."/>
            <person name="Wildung M.R."/>
            <person name="Ritland C.E."/>
            <person name="Bousquet J."/>
            <person name="Jones S.J."/>
            <person name="Bohlmann J."/>
            <person name="Birol I."/>
        </authorList>
    </citation>
    <scope>NUCLEOTIDE SEQUENCE [LARGE SCALE GENOMIC DNA]</scope>
    <source>
        <tissue evidence="1">Flushing bud</tissue>
    </source>
</reference>
<organism evidence="1">
    <name type="scientific">Picea glauca</name>
    <name type="common">White spruce</name>
    <name type="synonym">Pinus glauca</name>
    <dbReference type="NCBI Taxonomy" id="3330"/>
    <lineage>
        <taxon>Eukaryota</taxon>
        <taxon>Viridiplantae</taxon>
        <taxon>Streptophyta</taxon>
        <taxon>Embryophyta</taxon>
        <taxon>Tracheophyta</taxon>
        <taxon>Spermatophyta</taxon>
        <taxon>Pinopsida</taxon>
        <taxon>Pinidae</taxon>
        <taxon>Conifers I</taxon>
        <taxon>Pinales</taxon>
        <taxon>Pinaceae</taxon>
        <taxon>Picea</taxon>
    </lineage>
</organism>
<comment type="caution">
    <text evidence="1">The sequence shown here is derived from an EMBL/GenBank/DDBJ whole genome shotgun (WGS) entry which is preliminary data.</text>
</comment>
<geneLocation type="mitochondrion" evidence="1"/>
<gene>
    <name evidence="1" type="ORF">ABT39_MTgene5160</name>
</gene>
<evidence type="ECO:0000313" key="1">
    <source>
        <dbReference type="EMBL" id="KUM48164.1"/>
    </source>
</evidence>